<gene>
    <name evidence="1" type="ORF">GCM10023172_12740</name>
</gene>
<protein>
    <submittedName>
        <fullName evidence="1">Uncharacterized protein</fullName>
    </submittedName>
</protein>
<comment type="caution">
    <text evidence="1">The sequence shown here is derived from an EMBL/GenBank/DDBJ whole genome shotgun (WGS) entry which is preliminary data.</text>
</comment>
<accession>A0ABP8Q606</accession>
<name>A0ABP8Q606_9BACT</name>
<sequence>MLATDIKVLFHVKPLLEEGIFMFTNSFQHICKDCLRETKAITREYEERINDAEKLLNDKFLQDFEFSLDTNYEGNTYIVIEGPHEIMEHPAGLHFFGEGLVDLKRKLGRKTKGVLTKRQATKLGLINMFVEPIIDDLLTQNYYSNFYNSSYLTDRELDSKLILNKNKKELNDKLSSSLSHNIPYLPSIDLNRIIELRKNEGEAFQVYRHSLTTFLSNTKDNNDNLKDAFRDEIEPEIQKMNQVIKSSKKMIKSDLIKDFVVGTTFVSIGLFSHFLPDNISQVVTGLGGINYLSKFGDNAKELVNIESEIRNNKYFFVWKLRQN</sequence>
<dbReference type="Proteomes" id="UP001501243">
    <property type="component" value="Unassembled WGS sequence"/>
</dbReference>
<proteinExistence type="predicted"/>
<evidence type="ECO:0000313" key="1">
    <source>
        <dbReference type="EMBL" id="GAA4497568.1"/>
    </source>
</evidence>
<organism evidence="1 2">
    <name type="scientific">Hymenobacter ginsengisoli</name>
    <dbReference type="NCBI Taxonomy" id="1051626"/>
    <lineage>
        <taxon>Bacteria</taxon>
        <taxon>Pseudomonadati</taxon>
        <taxon>Bacteroidota</taxon>
        <taxon>Cytophagia</taxon>
        <taxon>Cytophagales</taxon>
        <taxon>Hymenobacteraceae</taxon>
        <taxon>Hymenobacter</taxon>
    </lineage>
</organism>
<dbReference type="EMBL" id="BAABGQ010000005">
    <property type="protein sequence ID" value="GAA4497568.1"/>
    <property type="molecule type" value="Genomic_DNA"/>
</dbReference>
<reference evidence="2" key="1">
    <citation type="journal article" date="2019" name="Int. J. Syst. Evol. Microbiol.">
        <title>The Global Catalogue of Microorganisms (GCM) 10K type strain sequencing project: providing services to taxonomists for standard genome sequencing and annotation.</title>
        <authorList>
            <consortium name="The Broad Institute Genomics Platform"/>
            <consortium name="The Broad Institute Genome Sequencing Center for Infectious Disease"/>
            <person name="Wu L."/>
            <person name="Ma J."/>
        </authorList>
    </citation>
    <scope>NUCLEOTIDE SEQUENCE [LARGE SCALE GENOMIC DNA]</scope>
    <source>
        <strain evidence="2">JCM 17841</strain>
    </source>
</reference>
<keyword evidence="2" id="KW-1185">Reference proteome</keyword>
<evidence type="ECO:0000313" key="2">
    <source>
        <dbReference type="Proteomes" id="UP001501243"/>
    </source>
</evidence>
<dbReference type="RefSeq" id="WP_208131694.1">
    <property type="nucleotide sequence ID" value="NZ_BAABGQ010000005.1"/>
</dbReference>